<organism evidence="1 2">
    <name type="scientific">Araneus ventricosus</name>
    <name type="common">Orbweaver spider</name>
    <name type="synonym">Epeira ventricosa</name>
    <dbReference type="NCBI Taxonomy" id="182803"/>
    <lineage>
        <taxon>Eukaryota</taxon>
        <taxon>Metazoa</taxon>
        <taxon>Ecdysozoa</taxon>
        <taxon>Arthropoda</taxon>
        <taxon>Chelicerata</taxon>
        <taxon>Arachnida</taxon>
        <taxon>Araneae</taxon>
        <taxon>Araneomorphae</taxon>
        <taxon>Entelegynae</taxon>
        <taxon>Araneoidea</taxon>
        <taxon>Araneidae</taxon>
        <taxon>Araneus</taxon>
    </lineage>
</organism>
<sequence length="97" mass="11061">MNRRHLNDNWGGPVDSLPFEGIRHENSTRENVIWSEGADMEFRLLFSSARPLRVVISGIMDIYSSISWSIFGMLRNLLHSNEGGTLSVMEIDIRIVV</sequence>
<name>A0A4Y2CI28_ARAVE</name>
<dbReference type="Proteomes" id="UP000499080">
    <property type="component" value="Unassembled WGS sequence"/>
</dbReference>
<keyword evidence="2" id="KW-1185">Reference proteome</keyword>
<dbReference type="EMBL" id="BGPR01000193">
    <property type="protein sequence ID" value="GBM03594.1"/>
    <property type="molecule type" value="Genomic_DNA"/>
</dbReference>
<comment type="caution">
    <text evidence="1">The sequence shown here is derived from an EMBL/GenBank/DDBJ whole genome shotgun (WGS) entry which is preliminary data.</text>
</comment>
<reference evidence="1 2" key="1">
    <citation type="journal article" date="2019" name="Sci. Rep.">
        <title>Orb-weaving spider Araneus ventricosus genome elucidates the spidroin gene catalogue.</title>
        <authorList>
            <person name="Kono N."/>
            <person name="Nakamura H."/>
            <person name="Ohtoshi R."/>
            <person name="Moran D.A.P."/>
            <person name="Shinohara A."/>
            <person name="Yoshida Y."/>
            <person name="Fujiwara M."/>
            <person name="Mori M."/>
            <person name="Tomita M."/>
            <person name="Arakawa K."/>
        </authorList>
    </citation>
    <scope>NUCLEOTIDE SEQUENCE [LARGE SCALE GENOMIC DNA]</scope>
</reference>
<evidence type="ECO:0000313" key="2">
    <source>
        <dbReference type="Proteomes" id="UP000499080"/>
    </source>
</evidence>
<gene>
    <name evidence="1" type="ORF">AVEN_203168_1</name>
</gene>
<accession>A0A4Y2CI28</accession>
<proteinExistence type="predicted"/>
<protein>
    <submittedName>
        <fullName evidence="1">Uncharacterized protein</fullName>
    </submittedName>
</protein>
<evidence type="ECO:0000313" key="1">
    <source>
        <dbReference type="EMBL" id="GBM03594.1"/>
    </source>
</evidence>
<dbReference type="AlphaFoldDB" id="A0A4Y2CI28"/>